<comment type="subcellular location">
    <subcellularLocation>
        <location evidence="9">Cell membrane</location>
        <topology evidence="9">Multi-pass membrane protein</topology>
    </subcellularLocation>
</comment>
<dbReference type="Proteomes" id="UP001560685">
    <property type="component" value="Unassembled WGS sequence"/>
</dbReference>
<keyword evidence="5 9" id="KW-0064">Aspartyl protease</keyword>
<comment type="pathway">
    <text evidence="9">Protein modification; lipoprotein biosynthesis (signal peptide cleavage).</text>
</comment>
<evidence type="ECO:0000256" key="1">
    <source>
        <dbReference type="ARBA" id="ARBA00006139"/>
    </source>
</evidence>
<dbReference type="GO" id="GO:0004190">
    <property type="term" value="F:aspartic-type endopeptidase activity"/>
    <property type="evidence" value="ECO:0007669"/>
    <property type="project" value="UniProtKB-EC"/>
</dbReference>
<reference evidence="12 13" key="1">
    <citation type="submission" date="2024-05" db="EMBL/GenBank/DDBJ databases">
        <title>Three bacterial strains, DH-69, EH-24, and ECK-19 isolated from coastal sediments.</title>
        <authorList>
            <person name="Ye Y.-Q."/>
            <person name="Du Z.-J."/>
        </authorList>
    </citation>
    <scope>NUCLEOTIDE SEQUENCE [LARGE SCALE GENOMIC DNA]</scope>
    <source>
        <strain evidence="12 13">ECK-19</strain>
    </source>
</reference>
<organism evidence="12 13">
    <name type="scientific">Hyphococcus lacteus</name>
    <dbReference type="NCBI Taxonomy" id="3143536"/>
    <lineage>
        <taxon>Bacteria</taxon>
        <taxon>Pseudomonadati</taxon>
        <taxon>Pseudomonadota</taxon>
        <taxon>Alphaproteobacteria</taxon>
        <taxon>Parvularculales</taxon>
        <taxon>Parvularculaceae</taxon>
        <taxon>Hyphococcus</taxon>
    </lineage>
</organism>
<dbReference type="PROSITE" id="PS00855">
    <property type="entry name" value="SPASE_II"/>
    <property type="match status" value="1"/>
</dbReference>
<evidence type="ECO:0000313" key="12">
    <source>
        <dbReference type="EMBL" id="MEX6632566.1"/>
    </source>
</evidence>
<evidence type="ECO:0000256" key="8">
    <source>
        <dbReference type="ARBA" id="ARBA00023136"/>
    </source>
</evidence>
<feature type="transmembrane region" description="Helical" evidence="9">
    <location>
        <begin position="86"/>
        <end position="105"/>
    </location>
</feature>
<feature type="active site" evidence="9">
    <location>
        <position position="140"/>
    </location>
</feature>
<evidence type="ECO:0000256" key="9">
    <source>
        <dbReference type="HAMAP-Rule" id="MF_00161"/>
    </source>
</evidence>
<evidence type="ECO:0000313" key="13">
    <source>
        <dbReference type="Proteomes" id="UP001560685"/>
    </source>
</evidence>
<dbReference type="HAMAP" id="MF_00161">
    <property type="entry name" value="LspA"/>
    <property type="match status" value="1"/>
</dbReference>
<feature type="transmembrane region" description="Helical" evidence="9">
    <location>
        <begin position="150"/>
        <end position="169"/>
    </location>
</feature>
<keyword evidence="8 9" id="KW-0472">Membrane</keyword>
<dbReference type="PRINTS" id="PR00781">
    <property type="entry name" value="LIPOSIGPTASE"/>
</dbReference>
<comment type="catalytic activity">
    <reaction evidence="9 10">
        <text>Release of signal peptides from bacterial membrane prolipoproteins. Hydrolyzes -Xaa-Yaa-Zaa-|-(S,diacylglyceryl)Cys-, in which Xaa is hydrophobic (preferably Leu), and Yaa (Ala or Ser) and Zaa (Gly or Ala) have small, neutral side chains.</text>
        <dbReference type="EC" id="3.4.23.36"/>
    </reaction>
</comment>
<keyword evidence="13" id="KW-1185">Reference proteome</keyword>
<dbReference type="InterPro" id="IPR001872">
    <property type="entry name" value="Peptidase_A8"/>
</dbReference>
<dbReference type="PANTHER" id="PTHR33695:SF1">
    <property type="entry name" value="LIPOPROTEIN SIGNAL PEPTIDASE"/>
    <property type="match status" value="1"/>
</dbReference>
<dbReference type="RefSeq" id="WP_369312489.1">
    <property type="nucleotide sequence ID" value="NZ_JBEHZE010000001.1"/>
</dbReference>
<dbReference type="PANTHER" id="PTHR33695">
    <property type="entry name" value="LIPOPROTEIN SIGNAL PEPTIDASE"/>
    <property type="match status" value="1"/>
</dbReference>
<keyword evidence="2 9" id="KW-1003">Cell membrane</keyword>
<keyword evidence="6 9" id="KW-0378">Hydrolase</keyword>
<feature type="transmembrane region" description="Helical" evidence="9">
    <location>
        <begin position="112"/>
        <end position="130"/>
    </location>
</feature>
<evidence type="ECO:0000256" key="11">
    <source>
        <dbReference type="RuleBase" id="RU004181"/>
    </source>
</evidence>
<evidence type="ECO:0000256" key="2">
    <source>
        <dbReference type="ARBA" id="ARBA00022475"/>
    </source>
</evidence>
<feature type="transmembrane region" description="Helical" evidence="9">
    <location>
        <begin position="29"/>
        <end position="51"/>
    </location>
</feature>
<gene>
    <name evidence="9 12" type="primary">lspA</name>
    <name evidence="12" type="ORF">ABFZ84_03310</name>
</gene>
<feature type="active site" evidence="9">
    <location>
        <position position="157"/>
    </location>
</feature>
<accession>A0ABV3Z503</accession>
<dbReference type="NCBIfam" id="TIGR00077">
    <property type="entry name" value="lspA"/>
    <property type="match status" value="1"/>
</dbReference>
<dbReference type="Pfam" id="PF01252">
    <property type="entry name" value="Peptidase_A8"/>
    <property type="match status" value="1"/>
</dbReference>
<evidence type="ECO:0000256" key="3">
    <source>
        <dbReference type="ARBA" id="ARBA00022670"/>
    </source>
</evidence>
<evidence type="ECO:0000256" key="4">
    <source>
        <dbReference type="ARBA" id="ARBA00022692"/>
    </source>
</evidence>
<comment type="similarity">
    <text evidence="1 9 11">Belongs to the peptidase A8 family.</text>
</comment>
<proteinExistence type="inferred from homology"/>
<keyword evidence="3 9" id="KW-0645">Protease</keyword>
<comment type="function">
    <text evidence="9 10">This protein specifically catalyzes the removal of signal peptides from prolipoproteins.</text>
</comment>
<dbReference type="EC" id="3.4.23.36" evidence="9"/>
<evidence type="ECO:0000256" key="7">
    <source>
        <dbReference type="ARBA" id="ARBA00022989"/>
    </source>
</evidence>
<keyword evidence="7 9" id="KW-1133">Transmembrane helix</keyword>
<name>A0ABV3Z503_9PROT</name>
<keyword evidence="4 9" id="KW-0812">Transmembrane</keyword>
<dbReference type="EMBL" id="JBEHZE010000001">
    <property type="protein sequence ID" value="MEX6632566.1"/>
    <property type="molecule type" value="Genomic_DNA"/>
</dbReference>
<sequence>MSQRQLSTGLSGVIKRMADWWSVARHNRLFLWGLIGAVVIALLDQASKYWIVHVVGLPEIGKIEISGIFDLTYVENRGASFGMLSGMRVILSLISIGVAGALAFWLGQLKRVVAAVGVSFIIGGALGNLYDRIAYGYVVDFLDFSGLYFPWVFNIADSAINIGIALLLFDAWKTRDMSSSDESKDA</sequence>
<protein>
    <recommendedName>
        <fullName evidence="9">Lipoprotein signal peptidase</fullName>
        <ecNumber evidence="9">3.4.23.36</ecNumber>
    </recommendedName>
    <alternativeName>
        <fullName evidence="9">Prolipoprotein signal peptidase</fullName>
    </alternativeName>
    <alternativeName>
        <fullName evidence="9">Signal peptidase II</fullName>
        <shortName evidence="9">SPase II</shortName>
    </alternativeName>
</protein>
<evidence type="ECO:0000256" key="10">
    <source>
        <dbReference type="RuleBase" id="RU000594"/>
    </source>
</evidence>
<evidence type="ECO:0000256" key="6">
    <source>
        <dbReference type="ARBA" id="ARBA00022801"/>
    </source>
</evidence>
<comment type="caution">
    <text evidence="12">The sequence shown here is derived from an EMBL/GenBank/DDBJ whole genome shotgun (WGS) entry which is preliminary data.</text>
</comment>
<evidence type="ECO:0000256" key="5">
    <source>
        <dbReference type="ARBA" id="ARBA00022750"/>
    </source>
</evidence>